<comment type="caution">
    <text evidence="4">The sequence shown here is derived from an EMBL/GenBank/DDBJ whole genome shotgun (WGS) entry which is preliminary data.</text>
</comment>
<feature type="region of interest" description="Disordered" evidence="2">
    <location>
        <begin position="1"/>
        <end position="40"/>
    </location>
</feature>
<keyword evidence="5" id="KW-1185">Reference proteome</keyword>
<proteinExistence type="predicted"/>
<feature type="coiled-coil region" evidence="1">
    <location>
        <begin position="132"/>
        <end position="166"/>
    </location>
</feature>
<sequence length="272" mass="29650">MTDQQNRDAQNSDFDIFKPSASSSSSDTEVEDKQINTESRKGFQAKGWHFGVITAIAAATWIFLPGSSAPAKNTHVLEPALAMRNDPAKGVGLDQKDTSLQPKEVSSEQPVPGPMDGGPKPSVSSVESGEKHDEMAGRIAILEEQLQKSNHELNETQLLVEHLKQSSHDKPEIANCLKSNTHKEVVKVSKPKAAVHKTVASKPKHEVQVGQVAHKATSSSQFSLNTVYRDQAWIQNAERTYVVQPGDVVEGLKIVSIDPLSRKVVTNHGVIR</sequence>
<feature type="compositionally biased region" description="Polar residues" evidence="2">
    <location>
        <begin position="1"/>
        <end position="13"/>
    </location>
</feature>
<protein>
    <recommendedName>
        <fullName evidence="6">Conjugal transfer protein TraP</fullName>
    </recommendedName>
</protein>
<name>A0ABQ2H3N3_9PSED</name>
<reference evidence="5" key="1">
    <citation type="journal article" date="2019" name="Int. J. Syst. Evol. Microbiol.">
        <title>The Global Catalogue of Microorganisms (GCM) 10K type strain sequencing project: providing services to taxonomists for standard genome sequencing and annotation.</title>
        <authorList>
            <consortium name="The Broad Institute Genomics Platform"/>
            <consortium name="The Broad Institute Genome Sequencing Center for Infectious Disease"/>
            <person name="Wu L."/>
            <person name="Ma J."/>
        </authorList>
    </citation>
    <scope>NUCLEOTIDE SEQUENCE [LARGE SCALE GENOMIC DNA]</scope>
    <source>
        <strain evidence="5">JCM 13501</strain>
    </source>
</reference>
<feature type="region of interest" description="Disordered" evidence="2">
    <location>
        <begin position="86"/>
        <end position="131"/>
    </location>
</feature>
<evidence type="ECO:0000313" key="5">
    <source>
        <dbReference type="Proteomes" id="UP000616499"/>
    </source>
</evidence>
<feature type="transmembrane region" description="Helical" evidence="3">
    <location>
        <begin position="47"/>
        <end position="64"/>
    </location>
</feature>
<keyword evidence="3" id="KW-0472">Membrane</keyword>
<keyword evidence="3" id="KW-1133">Transmembrane helix</keyword>
<evidence type="ECO:0000256" key="1">
    <source>
        <dbReference type="SAM" id="Coils"/>
    </source>
</evidence>
<keyword evidence="1" id="KW-0175">Coiled coil</keyword>
<feature type="compositionally biased region" description="Basic and acidic residues" evidence="2">
    <location>
        <begin position="31"/>
        <end position="40"/>
    </location>
</feature>
<evidence type="ECO:0000313" key="4">
    <source>
        <dbReference type="EMBL" id="GGM26079.1"/>
    </source>
</evidence>
<dbReference type="RefSeq" id="WP_188867996.1">
    <property type="nucleotide sequence ID" value="NZ_BMNW01000011.1"/>
</dbReference>
<organism evidence="4 5">
    <name type="scientific">Pseudomonas asuensis</name>
    <dbReference type="NCBI Taxonomy" id="1825787"/>
    <lineage>
        <taxon>Bacteria</taxon>
        <taxon>Pseudomonadati</taxon>
        <taxon>Pseudomonadota</taxon>
        <taxon>Gammaproteobacteria</taxon>
        <taxon>Pseudomonadales</taxon>
        <taxon>Pseudomonadaceae</taxon>
        <taxon>Pseudomonas</taxon>
    </lineage>
</organism>
<evidence type="ECO:0000256" key="3">
    <source>
        <dbReference type="SAM" id="Phobius"/>
    </source>
</evidence>
<dbReference type="Proteomes" id="UP000616499">
    <property type="component" value="Unassembled WGS sequence"/>
</dbReference>
<dbReference type="EMBL" id="BMNW01000011">
    <property type="protein sequence ID" value="GGM26079.1"/>
    <property type="molecule type" value="Genomic_DNA"/>
</dbReference>
<accession>A0ABQ2H3N3</accession>
<keyword evidence="3" id="KW-0812">Transmembrane</keyword>
<evidence type="ECO:0008006" key="6">
    <source>
        <dbReference type="Google" id="ProtNLM"/>
    </source>
</evidence>
<gene>
    <name evidence="4" type="ORF">GCM10009425_41020</name>
</gene>
<evidence type="ECO:0000256" key="2">
    <source>
        <dbReference type="SAM" id="MobiDB-lite"/>
    </source>
</evidence>